<proteinExistence type="predicted"/>
<sequence>MKIAQIAPLCERVPPRFYGGTERIVSYLTEELVRQGHDVTLFASGDSVTSANLVRCSDMALRLNPSVKDYLPYHVIMLDEVARRADEFDVLHFHIDILQFPLIRGLADRTVTTLHGRLDLPDMKPFYAAFPEVPLVSISQHQREPMPPALNWVGMVHHGLPPDLLTFNPTPSGDYLAFLGRISPEKRPDRAIEIALAAGVPLKIAAKVDKVDQVYWETVIEPMVTAHPSIDYIGEISEQEKAEFLGNARALLFPIDWPEPFGLAMIEAMACGTPVIAFRSGSVPEVVDHGRSGFIVDTIVEAAEAVPLASTLSRAGVRATFEARFTAARMAADYVDIYRALPGVRAEAARFRRRNGDGAGLHLVGSGALA</sequence>
<protein>
    <submittedName>
        <fullName evidence="3">Glycosyltransferase family 4 protein</fullName>
    </submittedName>
</protein>
<dbReference type="Gene3D" id="3.40.50.2000">
    <property type="entry name" value="Glycogen Phosphorylase B"/>
    <property type="match status" value="2"/>
</dbReference>
<dbReference type="KEGG" id="pstg:E8M01_32405"/>
<dbReference type="SUPFAM" id="SSF53756">
    <property type="entry name" value="UDP-Glycosyltransferase/glycogen phosphorylase"/>
    <property type="match status" value="1"/>
</dbReference>
<organism evidence="3 4">
    <name type="scientific">Phreatobacter stygius</name>
    <dbReference type="NCBI Taxonomy" id="1940610"/>
    <lineage>
        <taxon>Bacteria</taxon>
        <taxon>Pseudomonadati</taxon>
        <taxon>Pseudomonadota</taxon>
        <taxon>Alphaproteobacteria</taxon>
        <taxon>Hyphomicrobiales</taxon>
        <taxon>Phreatobacteraceae</taxon>
        <taxon>Phreatobacter</taxon>
    </lineage>
</organism>
<feature type="domain" description="Glycosyltransferase subfamily 4-like N-terminal" evidence="2">
    <location>
        <begin position="18"/>
        <end position="121"/>
    </location>
</feature>
<keyword evidence="4" id="KW-1185">Reference proteome</keyword>
<evidence type="ECO:0000313" key="4">
    <source>
        <dbReference type="Proteomes" id="UP000298781"/>
    </source>
</evidence>
<evidence type="ECO:0000313" key="3">
    <source>
        <dbReference type="EMBL" id="QCI68519.1"/>
    </source>
</evidence>
<dbReference type="Pfam" id="PF00534">
    <property type="entry name" value="Glycos_transf_1"/>
    <property type="match status" value="1"/>
</dbReference>
<dbReference type="PANTHER" id="PTHR45947">
    <property type="entry name" value="SULFOQUINOVOSYL TRANSFERASE SQD2"/>
    <property type="match status" value="1"/>
</dbReference>
<dbReference type="InterPro" id="IPR028098">
    <property type="entry name" value="Glyco_trans_4-like_N"/>
</dbReference>
<dbReference type="OrthoDB" id="9801573at2"/>
<dbReference type="InterPro" id="IPR001296">
    <property type="entry name" value="Glyco_trans_1"/>
</dbReference>
<gene>
    <name evidence="3" type="ORF">E8M01_32405</name>
</gene>
<name>A0A4D7B3Z5_9HYPH</name>
<dbReference type="GO" id="GO:0016757">
    <property type="term" value="F:glycosyltransferase activity"/>
    <property type="evidence" value="ECO:0007669"/>
    <property type="project" value="InterPro"/>
</dbReference>
<accession>A0A4D7B3Z5</accession>
<evidence type="ECO:0000259" key="1">
    <source>
        <dbReference type="Pfam" id="PF00534"/>
    </source>
</evidence>
<keyword evidence="3" id="KW-0808">Transferase</keyword>
<dbReference type="PANTHER" id="PTHR45947:SF13">
    <property type="entry name" value="TRANSFERASE"/>
    <property type="match status" value="1"/>
</dbReference>
<dbReference type="AlphaFoldDB" id="A0A4D7B3Z5"/>
<dbReference type="CDD" id="cd03802">
    <property type="entry name" value="GT4_AviGT4-like"/>
    <property type="match status" value="1"/>
</dbReference>
<dbReference type="RefSeq" id="WP_136963938.1">
    <property type="nucleotide sequence ID" value="NZ_CP039690.1"/>
</dbReference>
<dbReference type="Proteomes" id="UP000298781">
    <property type="component" value="Chromosome"/>
</dbReference>
<evidence type="ECO:0000259" key="2">
    <source>
        <dbReference type="Pfam" id="PF13439"/>
    </source>
</evidence>
<dbReference type="InterPro" id="IPR050194">
    <property type="entry name" value="Glycosyltransferase_grp1"/>
</dbReference>
<reference evidence="3 4" key="1">
    <citation type="submission" date="2019-04" db="EMBL/GenBank/DDBJ databases">
        <title>Phreatobacter aquaticus sp. nov.</title>
        <authorList>
            <person name="Choi A."/>
        </authorList>
    </citation>
    <scope>NUCLEOTIDE SEQUENCE [LARGE SCALE GENOMIC DNA]</scope>
    <source>
        <strain evidence="3 4">KCTC 52518</strain>
    </source>
</reference>
<dbReference type="EMBL" id="CP039690">
    <property type="protein sequence ID" value="QCI68519.1"/>
    <property type="molecule type" value="Genomic_DNA"/>
</dbReference>
<dbReference type="Pfam" id="PF13439">
    <property type="entry name" value="Glyco_transf_4"/>
    <property type="match status" value="1"/>
</dbReference>
<feature type="domain" description="Glycosyl transferase family 1" evidence="1">
    <location>
        <begin position="175"/>
        <end position="299"/>
    </location>
</feature>